<reference evidence="2" key="1">
    <citation type="journal article" date="2019" name="Int. J. Syst. Evol. Microbiol.">
        <title>The Global Catalogue of Microorganisms (GCM) 10K type strain sequencing project: providing services to taxonomists for standard genome sequencing and annotation.</title>
        <authorList>
            <consortium name="The Broad Institute Genomics Platform"/>
            <consortium name="The Broad Institute Genome Sequencing Center for Infectious Disease"/>
            <person name="Wu L."/>
            <person name="Ma J."/>
        </authorList>
    </citation>
    <scope>NUCLEOTIDE SEQUENCE [LARGE SCALE GENOMIC DNA]</scope>
    <source>
        <strain evidence="2">CGMCC 1.15461</strain>
    </source>
</reference>
<evidence type="ECO:0000313" key="1">
    <source>
        <dbReference type="EMBL" id="GGB66817.1"/>
    </source>
</evidence>
<keyword evidence="2" id="KW-1185">Reference proteome</keyword>
<accession>A0ABQ1JEX1</accession>
<sequence length="232" mass="26066">MLKRIWMPLMALVIFGCSSDNDSTEIKKQAFTKSDDFTIKDFAYTHCVLTKDIMDVWTNEVESGREIKEEVIYQIQSAKTESEIKSILENNGVSKENTLKIVELHIQQIDNFKNFIDKNKEFSTLETKAQEQAISNAVSEMITLNPGNIFHPGDIYEPNVHPCNRDKRLGLRDCFEDASVTMGIGLIGGIWTCGISILSGTLVAGVQAALCERRVLRAWHNCLDDAGIVIHI</sequence>
<dbReference type="Proteomes" id="UP000615760">
    <property type="component" value="Unassembled WGS sequence"/>
</dbReference>
<name>A0ABQ1JEX1_9FLAO</name>
<comment type="caution">
    <text evidence="1">The sequence shown here is derived from an EMBL/GenBank/DDBJ whole genome shotgun (WGS) entry which is preliminary data.</text>
</comment>
<dbReference type="EMBL" id="BMJE01000001">
    <property type="protein sequence ID" value="GGB66817.1"/>
    <property type="molecule type" value="Genomic_DNA"/>
</dbReference>
<proteinExistence type="predicted"/>
<dbReference type="PROSITE" id="PS51257">
    <property type="entry name" value="PROKAR_LIPOPROTEIN"/>
    <property type="match status" value="1"/>
</dbReference>
<dbReference type="RefSeq" id="WP_188619503.1">
    <property type="nucleotide sequence ID" value="NZ_BMJE01000001.1"/>
</dbReference>
<organism evidence="1 2">
    <name type="scientific">Flavobacterium suaedae</name>
    <dbReference type="NCBI Taxonomy" id="1767027"/>
    <lineage>
        <taxon>Bacteria</taxon>
        <taxon>Pseudomonadati</taxon>
        <taxon>Bacteroidota</taxon>
        <taxon>Flavobacteriia</taxon>
        <taxon>Flavobacteriales</taxon>
        <taxon>Flavobacteriaceae</taxon>
        <taxon>Flavobacterium</taxon>
    </lineage>
</organism>
<protein>
    <submittedName>
        <fullName evidence="1">Uncharacterized protein</fullName>
    </submittedName>
</protein>
<evidence type="ECO:0000313" key="2">
    <source>
        <dbReference type="Proteomes" id="UP000615760"/>
    </source>
</evidence>
<gene>
    <name evidence="1" type="ORF">GCM10007424_03510</name>
</gene>